<dbReference type="PROSITE" id="PS51203">
    <property type="entry name" value="CS"/>
    <property type="match status" value="1"/>
</dbReference>
<dbReference type="EC" id="5.2.1.8" evidence="2"/>
<dbReference type="PANTHER" id="PTHR11071">
    <property type="entry name" value="PEPTIDYL-PROLYL CIS-TRANS ISOMERASE"/>
    <property type="match status" value="1"/>
</dbReference>
<organism evidence="7 8">
    <name type="scientific">Polarella glacialis</name>
    <name type="common">Dinoflagellate</name>
    <dbReference type="NCBI Taxonomy" id="89957"/>
    <lineage>
        <taxon>Eukaryota</taxon>
        <taxon>Sar</taxon>
        <taxon>Alveolata</taxon>
        <taxon>Dinophyceae</taxon>
        <taxon>Suessiales</taxon>
        <taxon>Suessiaceae</taxon>
        <taxon>Polarella</taxon>
    </lineage>
</organism>
<name>A0A813FN89_POLGL</name>
<keyword evidence="3" id="KW-0697">Rotamase</keyword>
<feature type="domain" description="PPIase cyclophilin-type" evidence="5">
    <location>
        <begin position="159"/>
        <end position="324"/>
    </location>
</feature>
<dbReference type="PRINTS" id="PR00153">
    <property type="entry name" value="CSAPPISMRASE"/>
</dbReference>
<dbReference type="GO" id="GO:0003755">
    <property type="term" value="F:peptidyl-prolyl cis-trans isomerase activity"/>
    <property type="evidence" value="ECO:0007669"/>
    <property type="project" value="UniProtKB-KW"/>
</dbReference>
<comment type="catalytic activity">
    <reaction evidence="1">
        <text>[protein]-peptidylproline (omega=180) = [protein]-peptidylproline (omega=0)</text>
        <dbReference type="Rhea" id="RHEA:16237"/>
        <dbReference type="Rhea" id="RHEA-COMP:10747"/>
        <dbReference type="Rhea" id="RHEA-COMP:10748"/>
        <dbReference type="ChEBI" id="CHEBI:83833"/>
        <dbReference type="ChEBI" id="CHEBI:83834"/>
        <dbReference type="EC" id="5.2.1.8"/>
    </reaction>
</comment>
<protein>
    <recommendedName>
        <fullName evidence="2">peptidylprolyl isomerase</fullName>
        <ecNumber evidence="2">5.2.1.8</ecNumber>
    </recommendedName>
</protein>
<dbReference type="Pfam" id="PF00160">
    <property type="entry name" value="Pro_isomerase"/>
    <property type="match status" value="1"/>
</dbReference>
<evidence type="ECO:0000256" key="4">
    <source>
        <dbReference type="ARBA" id="ARBA00023235"/>
    </source>
</evidence>
<comment type="caution">
    <text evidence="7">The sequence shown here is derived from an EMBL/GenBank/DDBJ whole genome shotgun (WGS) entry which is preliminary data.</text>
</comment>
<dbReference type="InterPro" id="IPR007052">
    <property type="entry name" value="CS_dom"/>
</dbReference>
<sequence length="331" mass="35981">MSAWLLSAGRSRRQSLLHAGSTFGRRPQVRSPRLFAAAADEGCRPRTWWWTGGAGDASEDEMMVYIPIGDDVIAADIVADIQRSHLTLGIRGQPPVIDGELWKDIKAHDSEWVIDNEAGQRCLIVTLIKRDVWIDYDYLLKSHACADVEITHKCFLKISVDGESGSQSIGRLVVGLYGRTVPRTVENFRALCTGERGQGLLGKPLHYKGTVFTRVLPGILCQAGDVTHGDGTGGESIYGPVFDDEGFSVKHSKPGLLSMANRGPNTNASQFFITLDEAPDLDGRHVVFGEVLEGHEFLPVLGSCGDSQYSGSVERTVLIEDCGQLPESGVS</sequence>
<dbReference type="PROSITE" id="PS50072">
    <property type="entry name" value="CSA_PPIASE_2"/>
    <property type="match status" value="1"/>
</dbReference>
<feature type="domain" description="CS" evidence="6">
    <location>
        <begin position="42"/>
        <end position="137"/>
    </location>
</feature>
<keyword evidence="4" id="KW-0413">Isomerase</keyword>
<dbReference type="SUPFAM" id="SSF50891">
    <property type="entry name" value="Cyclophilin-like"/>
    <property type="match status" value="1"/>
</dbReference>
<evidence type="ECO:0000259" key="6">
    <source>
        <dbReference type="PROSITE" id="PS51203"/>
    </source>
</evidence>
<evidence type="ECO:0000259" key="5">
    <source>
        <dbReference type="PROSITE" id="PS50072"/>
    </source>
</evidence>
<dbReference type="FunFam" id="2.40.100.10:FF:000025">
    <property type="entry name" value="Peptidyl-prolyl cis-trans isomerase CYP19-2"/>
    <property type="match status" value="1"/>
</dbReference>
<dbReference type="GO" id="GO:0005737">
    <property type="term" value="C:cytoplasm"/>
    <property type="evidence" value="ECO:0007669"/>
    <property type="project" value="TreeGrafter"/>
</dbReference>
<evidence type="ECO:0000256" key="2">
    <source>
        <dbReference type="ARBA" id="ARBA00013194"/>
    </source>
</evidence>
<dbReference type="Proteomes" id="UP000654075">
    <property type="component" value="Unassembled WGS sequence"/>
</dbReference>
<dbReference type="AlphaFoldDB" id="A0A813FN89"/>
<evidence type="ECO:0000313" key="7">
    <source>
        <dbReference type="EMBL" id="CAE8611844.1"/>
    </source>
</evidence>
<dbReference type="GO" id="GO:0006457">
    <property type="term" value="P:protein folding"/>
    <property type="evidence" value="ECO:0007669"/>
    <property type="project" value="TreeGrafter"/>
</dbReference>
<dbReference type="Gene3D" id="2.40.100.10">
    <property type="entry name" value="Cyclophilin-like"/>
    <property type="match status" value="1"/>
</dbReference>
<dbReference type="InterPro" id="IPR002130">
    <property type="entry name" value="Cyclophilin-type_PPIase_dom"/>
</dbReference>
<evidence type="ECO:0000313" key="8">
    <source>
        <dbReference type="Proteomes" id="UP000654075"/>
    </source>
</evidence>
<reference evidence="7" key="1">
    <citation type="submission" date="2021-02" db="EMBL/GenBank/DDBJ databases">
        <authorList>
            <person name="Dougan E. K."/>
            <person name="Rhodes N."/>
            <person name="Thang M."/>
            <person name="Chan C."/>
        </authorList>
    </citation>
    <scope>NUCLEOTIDE SEQUENCE</scope>
</reference>
<dbReference type="SUPFAM" id="SSF49764">
    <property type="entry name" value="HSP20-like chaperones"/>
    <property type="match status" value="1"/>
</dbReference>
<dbReference type="PANTHER" id="PTHR11071:SF561">
    <property type="entry name" value="PEPTIDYL-PROLYL CIS-TRANS ISOMERASE D-RELATED"/>
    <property type="match status" value="1"/>
</dbReference>
<evidence type="ECO:0000256" key="3">
    <source>
        <dbReference type="ARBA" id="ARBA00023110"/>
    </source>
</evidence>
<dbReference type="Pfam" id="PF04969">
    <property type="entry name" value="CS"/>
    <property type="match status" value="1"/>
</dbReference>
<evidence type="ECO:0000256" key="1">
    <source>
        <dbReference type="ARBA" id="ARBA00000971"/>
    </source>
</evidence>
<dbReference type="CDD" id="cd06467">
    <property type="entry name" value="p23_NUDC_like"/>
    <property type="match status" value="1"/>
</dbReference>
<proteinExistence type="predicted"/>
<keyword evidence="8" id="KW-1185">Reference proteome</keyword>
<dbReference type="InterPro" id="IPR008978">
    <property type="entry name" value="HSP20-like_chaperone"/>
</dbReference>
<dbReference type="Gene3D" id="2.60.40.790">
    <property type="match status" value="1"/>
</dbReference>
<accession>A0A813FN89</accession>
<gene>
    <name evidence="7" type="ORF">PGLA1383_LOCUS29645</name>
</gene>
<dbReference type="InterPro" id="IPR029000">
    <property type="entry name" value="Cyclophilin-like_dom_sf"/>
</dbReference>
<dbReference type="GO" id="GO:0016018">
    <property type="term" value="F:cyclosporin A binding"/>
    <property type="evidence" value="ECO:0007669"/>
    <property type="project" value="TreeGrafter"/>
</dbReference>
<dbReference type="EMBL" id="CAJNNV010025053">
    <property type="protein sequence ID" value="CAE8611844.1"/>
    <property type="molecule type" value="Genomic_DNA"/>
</dbReference>